<reference evidence="2 3" key="1">
    <citation type="submission" date="2022-05" db="EMBL/GenBank/DDBJ databases">
        <title>Complete sequence of strain NY11312.</title>
        <authorList>
            <person name="Zhou D."/>
        </authorList>
    </citation>
    <scope>NUCLEOTIDE SEQUENCE [LARGE SCALE GENOMIC DNA]</scope>
    <source>
        <strain evidence="2 3">NY11312</strain>
    </source>
</reference>
<feature type="transmembrane region" description="Helical" evidence="1">
    <location>
        <begin position="139"/>
        <end position="157"/>
    </location>
</feature>
<feature type="transmembrane region" description="Helical" evidence="1">
    <location>
        <begin position="169"/>
        <end position="188"/>
    </location>
</feature>
<evidence type="ECO:0000313" key="2">
    <source>
        <dbReference type="EMBL" id="WBM40417.1"/>
    </source>
</evidence>
<evidence type="ECO:0000313" key="3">
    <source>
        <dbReference type="Proteomes" id="UP001211866"/>
    </source>
</evidence>
<name>A0ABY7N8J4_ALCFA</name>
<organism evidence="2 3">
    <name type="scientific">Alcaligenes faecalis</name>
    <dbReference type="NCBI Taxonomy" id="511"/>
    <lineage>
        <taxon>Bacteria</taxon>
        <taxon>Pseudomonadati</taxon>
        <taxon>Pseudomonadota</taxon>
        <taxon>Betaproteobacteria</taxon>
        <taxon>Burkholderiales</taxon>
        <taxon>Alcaligenaceae</taxon>
        <taxon>Alcaligenes</taxon>
    </lineage>
</organism>
<dbReference type="EMBL" id="CP096916">
    <property type="protein sequence ID" value="WBM40417.1"/>
    <property type="molecule type" value="Genomic_DNA"/>
</dbReference>
<feature type="transmembrane region" description="Helical" evidence="1">
    <location>
        <begin position="69"/>
        <end position="93"/>
    </location>
</feature>
<proteinExistence type="predicted"/>
<dbReference type="RefSeq" id="WP_270120382.1">
    <property type="nucleotide sequence ID" value="NZ_CP096916.1"/>
</dbReference>
<keyword evidence="1" id="KW-0472">Membrane</keyword>
<feature type="transmembrane region" description="Helical" evidence="1">
    <location>
        <begin position="105"/>
        <end position="127"/>
    </location>
</feature>
<feature type="transmembrane region" description="Helical" evidence="1">
    <location>
        <begin position="35"/>
        <end position="57"/>
    </location>
</feature>
<sequence>MRCIRWQSSCTSTYSKAAGTARISESLLGSSKNDYAIYLLAAAFIFAIILSFFNLISKRTKAEKTSTNNVFIPGLAITQIALTLLNALGLIIFVVINNPKTGSDFYFLLIIPILLLLFGGLLINNFIKKSSNRKNKPLYIIQIVTISIMVLIMSLLMRNLPLEHQIFNAIIWVLQVVHLISNVVAVFYRAQAE</sequence>
<keyword evidence="1" id="KW-1133">Transmembrane helix</keyword>
<keyword evidence="1" id="KW-0812">Transmembrane</keyword>
<protein>
    <submittedName>
        <fullName evidence="2">Uncharacterized protein</fullName>
    </submittedName>
</protein>
<dbReference type="Proteomes" id="UP001211866">
    <property type="component" value="Chromosome"/>
</dbReference>
<keyword evidence="3" id="KW-1185">Reference proteome</keyword>
<accession>A0ABY7N8J4</accession>
<gene>
    <name evidence="2" type="ORF">M2J83_03255</name>
</gene>
<evidence type="ECO:0000256" key="1">
    <source>
        <dbReference type="SAM" id="Phobius"/>
    </source>
</evidence>